<accession>A0AAV7K4I5</accession>
<dbReference type="AlphaFoldDB" id="A0AAV7K4I5"/>
<dbReference type="SUPFAM" id="SSF53098">
    <property type="entry name" value="Ribonuclease H-like"/>
    <property type="match status" value="1"/>
</dbReference>
<proteinExistence type="predicted"/>
<reference evidence="1 2" key="1">
    <citation type="journal article" date="2023" name="BMC Biol.">
        <title>The compact genome of the sponge Oopsacas minuta (Hexactinellida) is lacking key metazoan core genes.</title>
        <authorList>
            <person name="Santini S."/>
            <person name="Schenkelaars Q."/>
            <person name="Jourda C."/>
            <person name="Duchesne M."/>
            <person name="Belahbib H."/>
            <person name="Rocher C."/>
            <person name="Selva M."/>
            <person name="Riesgo A."/>
            <person name="Vervoort M."/>
            <person name="Leys S.P."/>
            <person name="Kodjabachian L."/>
            <person name="Le Bivic A."/>
            <person name="Borchiellini C."/>
            <person name="Claverie J.M."/>
            <person name="Renard E."/>
        </authorList>
    </citation>
    <scope>NUCLEOTIDE SEQUENCE [LARGE SCALE GENOMIC DNA]</scope>
    <source>
        <strain evidence="1">SPO-2</strain>
    </source>
</reference>
<keyword evidence="2" id="KW-1185">Reference proteome</keyword>
<organism evidence="1 2">
    <name type="scientific">Oopsacas minuta</name>
    <dbReference type="NCBI Taxonomy" id="111878"/>
    <lineage>
        <taxon>Eukaryota</taxon>
        <taxon>Metazoa</taxon>
        <taxon>Porifera</taxon>
        <taxon>Hexactinellida</taxon>
        <taxon>Hexasterophora</taxon>
        <taxon>Lyssacinosida</taxon>
        <taxon>Leucopsacidae</taxon>
        <taxon>Oopsacas</taxon>
    </lineage>
</organism>
<dbReference type="EMBL" id="JAKMXF010000188">
    <property type="protein sequence ID" value="KAI6655614.1"/>
    <property type="molecule type" value="Genomic_DNA"/>
</dbReference>
<name>A0AAV7K4I5_9METZ</name>
<evidence type="ECO:0000313" key="2">
    <source>
        <dbReference type="Proteomes" id="UP001165289"/>
    </source>
</evidence>
<gene>
    <name evidence="1" type="ORF">LOD99_2112</name>
</gene>
<comment type="caution">
    <text evidence="1">The sequence shown here is derived from an EMBL/GenBank/DDBJ whole genome shotgun (WGS) entry which is preliminary data.</text>
</comment>
<sequence>MIRIGAKYGNVSASNILPGRKAISKSTVEQIITIKQDICSRLQDPIQRDAVAFTTDLWTDNVMNRSYLDVSFFWISQGTDESDIGKELWTLKRAMYACKVFSKLKTSENIELELDQILTEVYCDPVNTPVTTDKGANMVAATAQKIRIDCACHRINTAIKTGWERAMMENEELDQLHEDVNKAVTFAKNHLEFNRNYLYH</sequence>
<protein>
    <submittedName>
        <fullName evidence="1">Hoana1</fullName>
    </submittedName>
</protein>
<dbReference type="Proteomes" id="UP001165289">
    <property type="component" value="Unassembled WGS sequence"/>
</dbReference>
<dbReference type="InterPro" id="IPR012337">
    <property type="entry name" value="RNaseH-like_sf"/>
</dbReference>
<evidence type="ECO:0000313" key="1">
    <source>
        <dbReference type="EMBL" id="KAI6655614.1"/>
    </source>
</evidence>